<organism evidence="1 2">
    <name type="scientific">Mycena rosella</name>
    <name type="common">Pink bonnet</name>
    <name type="synonym">Agaricus rosellus</name>
    <dbReference type="NCBI Taxonomy" id="1033263"/>
    <lineage>
        <taxon>Eukaryota</taxon>
        <taxon>Fungi</taxon>
        <taxon>Dikarya</taxon>
        <taxon>Basidiomycota</taxon>
        <taxon>Agaricomycotina</taxon>
        <taxon>Agaricomycetes</taxon>
        <taxon>Agaricomycetidae</taxon>
        <taxon>Agaricales</taxon>
        <taxon>Marasmiineae</taxon>
        <taxon>Mycenaceae</taxon>
        <taxon>Mycena</taxon>
    </lineage>
</organism>
<proteinExistence type="predicted"/>
<reference evidence="1" key="1">
    <citation type="submission" date="2023-03" db="EMBL/GenBank/DDBJ databases">
        <title>Massive genome expansion in bonnet fungi (Mycena s.s.) driven by repeated elements and novel gene families across ecological guilds.</title>
        <authorList>
            <consortium name="Lawrence Berkeley National Laboratory"/>
            <person name="Harder C.B."/>
            <person name="Miyauchi S."/>
            <person name="Viragh M."/>
            <person name="Kuo A."/>
            <person name="Thoen E."/>
            <person name="Andreopoulos B."/>
            <person name="Lu D."/>
            <person name="Skrede I."/>
            <person name="Drula E."/>
            <person name="Henrissat B."/>
            <person name="Morin E."/>
            <person name="Kohler A."/>
            <person name="Barry K."/>
            <person name="LaButti K."/>
            <person name="Morin E."/>
            <person name="Salamov A."/>
            <person name="Lipzen A."/>
            <person name="Mereny Z."/>
            <person name="Hegedus B."/>
            <person name="Baldrian P."/>
            <person name="Stursova M."/>
            <person name="Weitz H."/>
            <person name="Taylor A."/>
            <person name="Grigoriev I.V."/>
            <person name="Nagy L.G."/>
            <person name="Martin F."/>
            <person name="Kauserud H."/>
        </authorList>
    </citation>
    <scope>NUCLEOTIDE SEQUENCE</scope>
    <source>
        <strain evidence="1">CBHHK067</strain>
    </source>
</reference>
<name>A0AAD7D7F2_MYCRO</name>
<gene>
    <name evidence="1" type="ORF">B0H17DRAFT_45433</name>
</gene>
<evidence type="ECO:0000313" key="1">
    <source>
        <dbReference type="EMBL" id="KAJ7682962.1"/>
    </source>
</evidence>
<dbReference type="AlphaFoldDB" id="A0AAD7D7F2"/>
<dbReference type="Proteomes" id="UP001221757">
    <property type="component" value="Unassembled WGS sequence"/>
</dbReference>
<sequence length="211" mass="23198">MSRGSDHNGQGIRHVLTSIVYSFLSSPSFVSVREIHPGIARDLGQHQASCAVSRMLEHFLGQVTAPGGEKHDPASLFSDVRDAVLPIANKLHPLVDDYCAEVDQEIERCIPFVRLINAILAETEKFVEQPGQLAKYCFRRPSLGLLAHRNTAKPINVHYNNGKTKIIPNVLFTSLAAAFRVSDEILTSWAKYTGNSKRGGPGNSTPQFHLA</sequence>
<keyword evidence="2" id="KW-1185">Reference proteome</keyword>
<evidence type="ECO:0000313" key="2">
    <source>
        <dbReference type="Proteomes" id="UP001221757"/>
    </source>
</evidence>
<dbReference type="EMBL" id="JARKIE010000112">
    <property type="protein sequence ID" value="KAJ7682962.1"/>
    <property type="molecule type" value="Genomic_DNA"/>
</dbReference>
<comment type="caution">
    <text evidence="1">The sequence shown here is derived from an EMBL/GenBank/DDBJ whole genome shotgun (WGS) entry which is preliminary data.</text>
</comment>
<accession>A0AAD7D7F2</accession>
<protein>
    <submittedName>
        <fullName evidence="1">Uncharacterized protein</fullName>
    </submittedName>
</protein>